<dbReference type="RefSeq" id="WP_365509128.1">
    <property type="nucleotide sequence ID" value="NZ_JBFANW010000179.1"/>
</dbReference>
<name>A0ABW8EMY6_STRT5</name>
<comment type="caution">
    <text evidence="1">The sequence shown here is derived from an EMBL/GenBank/DDBJ whole genome shotgun (WGS) entry which is preliminary data.</text>
</comment>
<gene>
    <name evidence="1" type="ORF">ACIO7M_26415</name>
</gene>
<dbReference type="EMBL" id="JBIUYY010000013">
    <property type="protein sequence ID" value="MFJ2824629.1"/>
    <property type="molecule type" value="Genomic_DNA"/>
</dbReference>
<proteinExistence type="predicted"/>
<reference evidence="1 2" key="1">
    <citation type="submission" date="2024-10" db="EMBL/GenBank/DDBJ databases">
        <title>The Natural Products Discovery Center: Release of the First 8490 Sequenced Strains for Exploring Actinobacteria Biosynthetic Diversity.</title>
        <authorList>
            <person name="Kalkreuter E."/>
            <person name="Kautsar S.A."/>
            <person name="Yang D."/>
            <person name="Bader C.D."/>
            <person name="Teijaro C.N."/>
            <person name="Fluegel L."/>
            <person name="Davis C.M."/>
            <person name="Simpson J.R."/>
            <person name="Lauterbach L."/>
            <person name="Steele A.D."/>
            <person name="Gui C."/>
            <person name="Meng S."/>
            <person name="Li G."/>
            <person name="Viehrig K."/>
            <person name="Ye F."/>
            <person name="Su P."/>
            <person name="Kiefer A.F."/>
            <person name="Nichols A."/>
            <person name="Cepeda A.J."/>
            <person name="Yan W."/>
            <person name="Fan B."/>
            <person name="Jiang Y."/>
            <person name="Adhikari A."/>
            <person name="Zheng C.-J."/>
            <person name="Schuster L."/>
            <person name="Cowan T.M."/>
            <person name="Smanski M.J."/>
            <person name="Chevrette M.G."/>
            <person name="De Carvalho L.P.S."/>
            <person name="Shen B."/>
        </authorList>
    </citation>
    <scope>NUCLEOTIDE SEQUENCE [LARGE SCALE GENOMIC DNA]</scope>
    <source>
        <strain evidence="1 2">NPDC087220</strain>
    </source>
</reference>
<keyword evidence="2" id="KW-1185">Reference proteome</keyword>
<protein>
    <submittedName>
        <fullName evidence="1">Uncharacterized protein</fullName>
    </submittedName>
</protein>
<evidence type="ECO:0000313" key="2">
    <source>
        <dbReference type="Proteomes" id="UP001617351"/>
    </source>
</evidence>
<dbReference type="Proteomes" id="UP001617351">
    <property type="component" value="Unassembled WGS sequence"/>
</dbReference>
<accession>A0ABW8EMY6</accession>
<sequence>MYRQPQSRAEVHALARAAADDLPAAYACDGDLHWTPAAVREWWQGRGEVEEYIAAMLTEWEGSGEEEYREAAEGLRDYEAYLSGGLANDLRAYIFRLEEGRYPRAGDVLPQL</sequence>
<organism evidence="1 2">
    <name type="scientific">Streptomyces toxytricini</name>
    <name type="common">Actinomyces toxytricini</name>
    <dbReference type="NCBI Taxonomy" id="67369"/>
    <lineage>
        <taxon>Bacteria</taxon>
        <taxon>Bacillati</taxon>
        <taxon>Actinomycetota</taxon>
        <taxon>Actinomycetes</taxon>
        <taxon>Kitasatosporales</taxon>
        <taxon>Streptomycetaceae</taxon>
        <taxon>Streptomyces</taxon>
    </lineage>
</organism>
<evidence type="ECO:0000313" key="1">
    <source>
        <dbReference type="EMBL" id="MFJ2824629.1"/>
    </source>
</evidence>